<dbReference type="PANTHER" id="PTHR24421">
    <property type="entry name" value="NITRATE/NITRITE SENSOR PROTEIN NARX-RELATED"/>
    <property type="match status" value="1"/>
</dbReference>
<feature type="domain" description="Histidine kinase" evidence="5">
    <location>
        <begin position="355"/>
        <end position="437"/>
    </location>
</feature>
<dbReference type="Gene3D" id="1.20.5.1930">
    <property type="match status" value="1"/>
</dbReference>
<dbReference type="SUPFAM" id="SSF55874">
    <property type="entry name" value="ATPase domain of HSP90 chaperone/DNA topoisomerase II/histidine kinase"/>
    <property type="match status" value="1"/>
</dbReference>
<dbReference type="EMBL" id="FPBA01000044">
    <property type="protein sequence ID" value="SFU08959.1"/>
    <property type="molecule type" value="Genomic_DNA"/>
</dbReference>
<keyword evidence="4" id="KW-0472">Membrane</keyword>
<keyword evidence="7" id="KW-1185">Reference proteome</keyword>
<reference evidence="7" key="1">
    <citation type="submission" date="2016-10" db="EMBL/GenBank/DDBJ databases">
        <authorList>
            <person name="Varghese N."/>
            <person name="Submissions S."/>
        </authorList>
    </citation>
    <scope>NUCLEOTIDE SEQUENCE [LARGE SCALE GENOMIC DNA]</scope>
    <source>
        <strain evidence="7">DSM 46136</strain>
    </source>
</reference>
<gene>
    <name evidence="6" type="ORF">SAMN05660657_05575</name>
</gene>
<dbReference type="Proteomes" id="UP000199546">
    <property type="component" value="Unassembled WGS sequence"/>
</dbReference>
<evidence type="ECO:0000256" key="4">
    <source>
        <dbReference type="SAM" id="Phobius"/>
    </source>
</evidence>
<dbReference type="STRING" id="1296565.SAMN05660657_05575"/>
<dbReference type="InterPro" id="IPR003594">
    <property type="entry name" value="HATPase_dom"/>
</dbReference>
<dbReference type="GO" id="GO:0046983">
    <property type="term" value="F:protein dimerization activity"/>
    <property type="evidence" value="ECO:0007669"/>
    <property type="project" value="InterPro"/>
</dbReference>
<evidence type="ECO:0000256" key="3">
    <source>
        <dbReference type="ARBA" id="ARBA00023012"/>
    </source>
</evidence>
<evidence type="ECO:0000256" key="2">
    <source>
        <dbReference type="ARBA" id="ARBA00022777"/>
    </source>
</evidence>
<sequence length="444" mass="47428">MRSRSLFRPGTLLHTPCVATGDWRPRTTVGARLLVGACLTGYVLAVYWVLVLGGGTLLGSRPPSLPLAVSATAVVAVTFEPVLRILSRRWLTSPYDVLAEFSSQVVGVAATAELAPRMARLVAEATGSRRVEVWLRREDSADEDLAARWPSNADPIPSGPGVQRHEVRHAGEAIGHIVRDTGAASARLTPVEQRLLDDLLASAGLALRNLVLTTGLQRHIEQTVERSIELQASRQRIVATSDAARRHLERDIHDGAQQHLVALTVNLSLAATLAGRDPVRAAALVADLRPATEAAVATLEQLSRGVYPRLLAEAGLAEAMRAAWATSPLPVRVVDRTDRRFPAEVESAAYFCCLEAVQNAVKHAQPRSVQVRLVTTDSALCFEVHDDGIGFDPTGALHGGAGLANMRDRVESLGGTVTVDSRPDAGTRVRGRIPIRATPGGSDG</sequence>
<feature type="transmembrane region" description="Helical" evidence="4">
    <location>
        <begin position="33"/>
        <end position="58"/>
    </location>
</feature>
<proteinExistence type="predicted"/>
<accession>A0A1I7DB95</accession>
<dbReference type="Pfam" id="PF02518">
    <property type="entry name" value="HATPase_c"/>
    <property type="match status" value="1"/>
</dbReference>
<keyword evidence="4" id="KW-1133">Transmembrane helix</keyword>
<dbReference type="InterPro" id="IPR036890">
    <property type="entry name" value="HATPase_C_sf"/>
</dbReference>
<name>A0A1I7DB95_9ACTN</name>
<evidence type="ECO:0000259" key="5">
    <source>
        <dbReference type="PROSITE" id="PS50109"/>
    </source>
</evidence>
<evidence type="ECO:0000313" key="6">
    <source>
        <dbReference type="EMBL" id="SFU08959.1"/>
    </source>
</evidence>
<dbReference type="InterPro" id="IPR011712">
    <property type="entry name" value="Sig_transdc_His_kin_sub3_dim/P"/>
</dbReference>
<dbReference type="InterPro" id="IPR050482">
    <property type="entry name" value="Sensor_HK_TwoCompSys"/>
</dbReference>
<keyword evidence="3" id="KW-0902">Two-component regulatory system</keyword>
<dbReference type="Pfam" id="PF07730">
    <property type="entry name" value="HisKA_3"/>
    <property type="match status" value="1"/>
</dbReference>
<dbReference type="InterPro" id="IPR005467">
    <property type="entry name" value="His_kinase_dom"/>
</dbReference>
<keyword evidence="4" id="KW-0812">Transmembrane</keyword>
<dbReference type="CDD" id="cd16917">
    <property type="entry name" value="HATPase_UhpB-NarQ-NarX-like"/>
    <property type="match status" value="1"/>
</dbReference>
<evidence type="ECO:0000313" key="7">
    <source>
        <dbReference type="Proteomes" id="UP000199546"/>
    </source>
</evidence>
<protein>
    <submittedName>
        <fullName evidence="6">Signal transduction histidine kinase</fullName>
    </submittedName>
</protein>
<dbReference type="SMART" id="SM00387">
    <property type="entry name" value="HATPase_c"/>
    <property type="match status" value="1"/>
</dbReference>
<dbReference type="Gene3D" id="3.30.565.10">
    <property type="entry name" value="Histidine kinase-like ATPase, C-terminal domain"/>
    <property type="match status" value="1"/>
</dbReference>
<dbReference type="GO" id="GO:0000155">
    <property type="term" value="F:phosphorelay sensor kinase activity"/>
    <property type="evidence" value="ECO:0007669"/>
    <property type="project" value="InterPro"/>
</dbReference>
<dbReference type="GO" id="GO:0016020">
    <property type="term" value="C:membrane"/>
    <property type="evidence" value="ECO:0007669"/>
    <property type="project" value="InterPro"/>
</dbReference>
<dbReference type="AlphaFoldDB" id="A0A1I7DB95"/>
<dbReference type="OrthoDB" id="3217947at2"/>
<organism evidence="6 7">
    <name type="scientific">Geodermatophilus amargosae</name>
    <dbReference type="NCBI Taxonomy" id="1296565"/>
    <lineage>
        <taxon>Bacteria</taxon>
        <taxon>Bacillati</taxon>
        <taxon>Actinomycetota</taxon>
        <taxon>Actinomycetes</taxon>
        <taxon>Geodermatophilales</taxon>
        <taxon>Geodermatophilaceae</taxon>
        <taxon>Geodermatophilus</taxon>
    </lineage>
</organism>
<keyword evidence="2 6" id="KW-0418">Kinase</keyword>
<evidence type="ECO:0000256" key="1">
    <source>
        <dbReference type="ARBA" id="ARBA00022679"/>
    </source>
</evidence>
<dbReference type="PROSITE" id="PS50109">
    <property type="entry name" value="HIS_KIN"/>
    <property type="match status" value="1"/>
</dbReference>
<keyword evidence="1" id="KW-0808">Transferase</keyword>